<dbReference type="PANTHER" id="PTHR30489:SF0">
    <property type="entry name" value="LIPOPROTEIN-RELEASING SYSTEM TRANSMEMBRANE PROTEIN LOLE"/>
    <property type="match status" value="1"/>
</dbReference>
<keyword evidence="4" id="KW-1003">Cell membrane</keyword>
<dbReference type="Proteomes" id="UP000249590">
    <property type="component" value="Unassembled WGS sequence"/>
</dbReference>
<dbReference type="GO" id="GO:0098797">
    <property type="term" value="C:plasma membrane protein complex"/>
    <property type="evidence" value="ECO:0007669"/>
    <property type="project" value="TreeGrafter"/>
</dbReference>
<evidence type="ECO:0000259" key="10">
    <source>
        <dbReference type="Pfam" id="PF12704"/>
    </source>
</evidence>
<gene>
    <name evidence="11" type="ORF">DLJ53_27960</name>
</gene>
<keyword evidence="5 8" id="KW-0812">Transmembrane</keyword>
<evidence type="ECO:0000256" key="8">
    <source>
        <dbReference type="SAM" id="Phobius"/>
    </source>
</evidence>
<dbReference type="InterPro" id="IPR003838">
    <property type="entry name" value="ABC3_permease_C"/>
</dbReference>
<feature type="transmembrane region" description="Helical" evidence="8">
    <location>
        <begin position="308"/>
        <end position="334"/>
    </location>
</feature>
<dbReference type="InterPro" id="IPR051447">
    <property type="entry name" value="Lipoprotein-release_system"/>
</dbReference>
<name>A0A8B2NMP4_9HYPH</name>
<dbReference type="EMBL" id="QHHQ01000008">
    <property type="protein sequence ID" value="RAH97856.1"/>
    <property type="molecule type" value="Genomic_DNA"/>
</dbReference>
<dbReference type="InterPro" id="IPR011925">
    <property type="entry name" value="LolCE_TM"/>
</dbReference>
<keyword evidence="12" id="KW-1185">Reference proteome</keyword>
<proteinExistence type="inferred from homology"/>
<comment type="subcellular location">
    <subcellularLocation>
        <location evidence="1">Cell membrane</location>
        <topology evidence="1">Multi-pass membrane protein</topology>
    </subcellularLocation>
</comment>
<organism evidence="11 12">
    <name type="scientific">Acuticoccus sediminis</name>
    <dbReference type="NCBI Taxonomy" id="2184697"/>
    <lineage>
        <taxon>Bacteria</taxon>
        <taxon>Pseudomonadati</taxon>
        <taxon>Pseudomonadota</taxon>
        <taxon>Alphaproteobacteria</taxon>
        <taxon>Hyphomicrobiales</taxon>
        <taxon>Amorphaceae</taxon>
        <taxon>Acuticoccus</taxon>
    </lineage>
</organism>
<evidence type="ECO:0000256" key="6">
    <source>
        <dbReference type="ARBA" id="ARBA00022989"/>
    </source>
</evidence>
<dbReference type="AlphaFoldDB" id="A0A8B2NMP4"/>
<comment type="caution">
    <text evidence="11">The sequence shown here is derived from an EMBL/GenBank/DDBJ whole genome shotgun (WGS) entry which is preliminary data.</text>
</comment>
<keyword evidence="6 8" id="KW-1133">Transmembrane helix</keyword>
<evidence type="ECO:0000259" key="9">
    <source>
        <dbReference type="Pfam" id="PF02687"/>
    </source>
</evidence>
<feature type="transmembrane region" description="Helical" evidence="8">
    <location>
        <begin position="21"/>
        <end position="40"/>
    </location>
</feature>
<evidence type="ECO:0000256" key="7">
    <source>
        <dbReference type="ARBA" id="ARBA00023136"/>
    </source>
</evidence>
<dbReference type="Pfam" id="PF02687">
    <property type="entry name" value="FtsX"/>
    <property type="match status" value="1"/>
</dbReference>
<evidence type="ECO:0000313" key="12">
    <source>
        <dbReference type="Proteomes" id="UP000249590"/>
    </source>
</evidence>
<dbReference type="PANTHER" id="PTHR30489">
    <property type="entry name" value="LIPOPROTEIN-RELEASING SYSTEM TRANSMEMBRANE PROTEIN LOLE"/>
    <property type="match status" value="1"/>
</dbReference>
<keyword evidence="7 8" id="KW-0472">Membrane</keyword>
<dbReference type="OrthoDB" id="9808461at2"/>
<feature type="domain" description="ABC3 transporter permease C-terminal" evidence="9">
    <location>
        <begin position="265"/>
        <end position="399"/>
    </location>
</feature>
<keyword evidence="3" id="KW-0813">Transport</keyword>
<evidence type="ECO:0000256" key="1">
    <source>
        <dbReference type="ARBA" id="ARBA00004651"/>
    </source>
</evidence>
<feature type="transmembrane region" description="Helical" evidence="8">
    <location>
        <begin position="372"/>
        <end position="392"/>
    </location>
</feature>
<feature type="domain" description="MacB-like periplasmic core" evidence="10">
    <location>
        <begin position="19"/>
        <end position="235"/>
    </location>
</feature>
<keyword evidence="11" id="KW-0449">Lipoprotein</keyword>
<sequence length="406" mass="43548">MARRYLRARRRERAISIVSTLSITGIVLGVAALIIVMSVMNGFRTELFSRILGISGHVVVQAADGMPGYEGLAEKLEAIPGVDRAVPYVLGQAYATGNGGATGILLRGVSRKDMERTPLLDEHMVAGTLKNFGEEEKGMVIGAGLARALGVTIGDKVTVMTQDGPVTPFGQTPQIDNFPVIGIFDVGMSQVDGTIAYLPIAEAQLYLNMDDQATGIEIFSDSPDDMDGLKAAIAETADRPLYLSDWRQNNRAYYSALTVERNVMFIILTLIVLVASMNVISSMTMLVNEKTPDIAIMRTIGASRGTVLRVFLMVGLTIGVGGTLIGLGLGTLIAVNIENIRQAITTIFNIQLFPPELYYLTQIPSDISSTQTTMVVVISLLLALIATIPPAWKAATTDPVEALKAE</sequence>
<dbReference type="GO" id="GO:0044874">
    <property type="term" value="P:lipoprotein localization to outer membrane"/>
    <property type="evidence" value="ECO:0007669"/>
    <property type="project" value="TreeGrafter"/>
</dbReference>
<comment type="similarity">
    <text evidence="2">Belongs to the ABC-4 integral membrane protein family. LolC/E subfamily.</text>
</comment>
<dbReference type="Pfam" id="PF12704">
    <property type="entry name" value="MacB_PCD"/>
    <property type="match status" value="1"/>
</dbReference>
<evidence type="ECO:0000313" key="11">
    <source>
        <dbReference type="EMBL" id="RAH97856.1"/>
    </source>
</evidence>
<evidence type="ECO:0000256" key="5">
    <source>
        <dbReference type="ARBA" id="ARBA00022692"/>
    </source>
</evidence>
<dbReference type="NCBIfam" id="TIGR02212">
    <property type="entry name" value="lolCE"/>
    <property type="match status" value="1"/>
</dbReference>
<reference evidence="11 12" key="1">
    <citation type="submission" date="2018-05" db="EMBL/GenBank/DDBJ databases">
        <title>Acuticoccus sediminis sp. nov., isolated from deep-sea sediment of Indian Ocean.</title>
        <authorList>
            <person name="Liu X."/>
            <person name="Lai Q."/>
            <person name="Du Y."/>
            <person name="Sun F."/>
            <person name="Zhang X."/>
            <person name="Wang S."/>
            <person name="Shao Z."/>
        </authorList>
    </citation>
    <scope>NUCLEOTIDE SEQUENCE [LARGE SCALE GENOMIC DNA]</scope>
    <source>
        <strain evidence="11 12">PTG4-2</strain>
    </source>
</reference>
<feature type="transmembrane region" description="Helical" evidence="8">
    <location>
        <begin position="263"/>
        <end position="287"/>
    </location>
</feature>
<dbReference type="GO" id="GO:0042953">
    <property type="term" value="P:lipoprotein transport"/>
    <property type="evidence" value="ECO:0007669"/>
    <property type="project" value="InterPro"/>
</dbReference>
<accession>A0A8B2NMP4</accession>
<evidence type="ECO:0000256" key="4">
    <source>
        <dbReference type="ARBA" id="ARBA00022475"/>
    </source>
</evidence>
<protein>
    <submittedName>
        <fullName evidence="11">Lipoprotein-releasing ABC transporter permease subunit</fullName>
    </submittedName>
</protein>
<evidence type="ECO:0000256" key="2">
    <source>
        <dbReference type="ARBA" id="ARBA00005236"/>
    </source>
</evidence>
<dbReference type="InterPro" id="IPR025857">
    <property type="entry name" value="MacB_PCD"/>
</dbReference>
<evidence type="ECO:0000256" key="3">
    <source>
        <dbReference type="ARBA" id="ARBA00022448"/>
    </source>
</evidence>